<reference evidence="10" key="1">
    <citation type="journal article" date="2014" name="Insect Biochem. Mol. Biol.">
        <title>An insight into the sialome of the frog biting fly, Corethrella appendiculata.</title>
        <authorList>
            <person name="Ribeiro J.M.C."/>
            <person name="Chagas A.C."/>
            <person name="Pham V.M."/>
            <person name="Lounibos L.P."/>
            <person name="Calvo E."/>
        </authorList>
    </citation>
    <scope>NUCLEOTIDE SEQUENCE</scope>
    <source>
        <tissue evidence="10">Salivary glands</tissue>
    </source>
</reference>
<evidence type="ECO:0000259" key="9">
    <source>
        <dbReference type="PROSITE" id="PS51915"/>
    </source>
</evidence>
<sequence length="377" mass="44014">LAPKINTCVNVLINETDNLPHEICDHCFVKINEYFEFKEICLRTQNELTIKNRVHNEQIKIEPIVLLKAEEDYEDNDNFDNDDFQFDTNIVEDIEHNKDTIENKEQNEKSEIKFEDEQIFVGNITSTKKKRGPIKKKPRQKKQSVKSTKDKVSSAEASGEVVRKKRAKVQCDTCGKIVDKQGVEGHNNMHLGIRPYACPECDKSFHCRDARRKHIDNVHKPKCIPKTIKKRIKKQCDICGKLVEMKRYDGHKNAHLGLRPYDCPECSSVFHCKALRRTHVNRMHKKRQYKCEICQSDYASVRDLKMHMTGAHGEKTWSCDLCGLAFTEPHRLKKHRIIHGERKFKCTYCDASFHRNYNLGVHMKGVHKHLFNTTSQN</sequence>
<dbReference type="FunFam" id="3.30.160.60:FF:000100">
    <property type="entry name" value="Zinc finger 45-like"/>
    <property type="match status" value="1"/>
</dbReference>
<evidence type="ECO:0000256" key="4">
    <source>
        <dbReference type="ARBA" id="ARBA00022833"/>
    </source>
</evidence>
<feature type="domain" description="ZAD" evidence="9">
    <location>
        <begin position="1"/>
        <end position="51"/>
    </location>
</feature>
<protein>
    <submittedName>
        <fullName evidence="10">Putative nucleic acid binding protein</fullName>
    </submittedName>
</protein>
<evidence type="ECO:0000256" key="6">
    <source>
        <dbReference type="PROSITE-ProRule" id="PRU01263"/>
    </source>
</evidence>
<evidence type="ECO:0000256" key="5">
    <source>
        <dbReference type="PROSITE-ProRule" id="PRU00042"/>
    </source>
</evidence>
<feature type="region of interest" description="Disordered" evidence="7">
    <location>
        <begin position="125"/>
        <end position="159"/>
    </location>
</feature>
<dbReference type="InterPro" id="IPR036236">
    <property type="entry name" value="Znf_C2H2_sf"/>
</dbReference>
<dbReference type="PROSITE" id="PS50157">
    <property type="entry name" value="ZINC_FINGER_C2H2_2"/>
    <property type="match status" value="3"/>
</dbReference>
<dbReference type="PROSITE" id="PS51915">
    <property type="entry name" value="ZAD"/>
    <property type="match status" value="1"/>
</dbReference>
<keyword evidence="2" id="KW-0677">Repeat</keyword>
<keyword evidence="1" id="KW-0479">Metal-binding</keyword>
<evidence type="ECO:0000256" key="3">
    <source>
        <dbReference type="ARBA" id="ARBA00022771"/>
    </source>
</evidence>
<proteinExistence type="evidence at transcript level"/>
<comment type="caution">
    <text evidence="6">Lacks conserved residue(s) required for the propagation of feature annotation.</text>
</comment>
<dbReference type="GO" id="GO:0008270">
    <property type="term" value="F:zinc ion binding"/>
    <property type="evidence" value="ECO:0007669"/>
    <property type="project" value="UniProtKB-KW"/>
</dbReference>
<dbReference type="PANTHER" id="PTHR24379">
    <property type="entry name" value="KRAB AND ZINC FINGER DOMAIN-CONTAINING"/>
    <property type="match status" value="1"/>
</dbReference>
<dbReference type="Gene3D" id="3.40.1800.20">
    <property type="match status" value="1"/>
</dbReference>
<dbReference type="PANTHER" id="PTHR24379:SF121">
    <property type="entry name" value="C2H2-TYPE DOMAIN-CONTAINING PROTEIN"/>
    <property type="match status" value="1"/>
</dbReference>
<dbReference type="SUPFAM" id="SSF57716">
    <property type="entry name" value="Glucocorticoid receptor-like (DNA-binding domain)"/>
    <property type="match status" value="1"/>
</dbReference>
<feature type="domain" description="C2H2-type" evidence="8">
    <location>
        <begin position="317"/>
        <end position="344"/>
    </location>
</feature>
<feature type="domain" description="C2H2-type" evidence="8">
    <location>
        <begin position="196"/>
        <end position="219"/>
    </location>
</feature>
<accession>U5ESV4</accession>
<dbReference type="InterPro" id="IPR013087">
    <property type="entry name" value="Znf_C2H2_type"/>
</dbReference>
<evidence type="ECO:0000256" key="7">
    <source>
        <dbReference type="SAM" id="MobiDB-lite"/>
    </source>
</evidence>
<dbReference type="Pfam" id="PF00096">
    <property type="entry name" value="zf-C2H2"/>
    <property type="match status" value="1"/>
</dbReference>
<dbReference type="Pfam" id="PF07776">
    <property type="entry name" value="zf-AD"/>
    <property type="match status" value="1"/>
</dbReference>
<feature type="domain" description="C2H2-type" evidence="8">
    <location>
        <begin position="344"/>
        <end position="367"/>
    </location>
</feature>
<evidence type="ECO:0000256" key="2">
    <source>
        <dbReference type="ARBA" id="ARBA00022737"/>
    </source>
</evidence>
<dbReference type="AlphaFoldDB" id="U5ESV4"/>
<keyword evidence="3 5" id="KW-0863">Zinc-finger</keyword>
<feature type="compositionally biased region" description="Basic residues" evidence="7">
    <location>
        <begin position="127"/>
        <end position="144"/>
    </location>
</feature>
<dbReference type="SUPFAM" id="SSF57667">
    <property type="entry name" value="beta-beta-alpha zinc fingers"/>
    <property type="match status" value="4"/>
</dbReference>
<organism evidence="10">
    <name type="scientific">Corethrella appendiculata</name>
    <dbReference type="NCBI Taxonomy" id="1370023"/>
    <lineage>
        <taxon>Eukaryota</taxon>
        <taxon>Metazoa</taxon>
        <taxon>Ecdysozoa</taxon>
        <taxon>Arthropoda</taxon>
        <taxon>Hexapoda</taxon>
        <taxon>Insecta</taxon>
        <taxon>Pterygota</taxon>
        <taxon>Neoptera</taxon>
        <taxon>Endopterygota</taxon>
        <taxon>Diptera</taxon>
        <taxon>Nematocera</taxon>
        <taxon>Culicoidea</taxon>
        <taxon>Chaoboridae</taxon>
        <taxon>Corethrella</taxon>
    </lineage>
</organism>
<evidence type="ECO:0000259" key="8">
    <source>
        <dbReference type="PROSITE" id="PS50157"/>
    </source>
</evidence>
<dbReference type="SMART" id="SM00355">
    <property type="entry name" value="ZnF_C2H2"/>
    <property type="match status" value="7"/>
</dbReference>
<feature type="non-terminal residue" evidence="10">
    <location>
        <position position="1"/>
    </location>
</feature>
<dbReference type="Gene3D" id="3.30.160.60">
    <property type="entry name" value="Classic Zinc Finger"/>
    <property type="match status" value="4"/>
</dbReference>
<dbReference type="GO" id="GO:0005634">
    <property type="term" value="C:nucleus"/>
    <property type="evidence" value="ECO:0007669"/>
    <property type="project" value="InterPro"/>
</dbReference>
<dbReference type="EMBL" id="GANO01004661">
    <property type="protein sequence ID" value="JAB55210.1"/>
    <property type="molecule type" value="mRNA"/>
</dbReference>
<dbReference type="PROSITE" id="PS00028">
    <property type="entry name" value="ZINC_FINGER_C2H2_1"/>
    <property type="match status" value="4"/>
</dbReference>
<dbReference type="InterPro" id="IPR012934">
    <property type="entry name" value="Znf_AD"/>
</dbReference>
<keyword evidence="4" id="KW-0862">Zinc</keyword>
<name>U5ESV4_9DIPT</name>
<evidence type="ECO:0000313" key="10">
    <source>
        <dbReference type="EMBL" id="JAB55210.1"/>
    </source>
</evidence>
<evidence type="ECO:0000256" key="1">
    <source>
        <dbReference type="ARBA" id="ARBA00022723"/>
    </source>
</evidence>